<dbReference type="InterPro" id="IPR002734">
    <property type="entry name" value="RibDG_C"/>
</dbReference>
<dbReference type="Gene3D" id="3.40.430.10">
    <property type="entry name" value="Dihydrofolate Reductase, subunit A"/>
    <property type="match status" value="1"/>
</dbReference>
<sequence length="202" mass="21931">MRKISANLFISLDGVIQDPADWHFPYFNEEMGAAVTEQMTDTLLLGRETYDSFAGAWPEREAAGGEDAAFAKTIGDARKIVVSRQPLEFTWRNSELLRGELTEAVAALKAEPGGPIGMSGSVSVVRRLLAAGLLDELHLLVHPIAVRKGDRLFDEGDDTIPLELVRSQVFTTGVLYLVYKPAGSAGEGSYDDAKTHLPQDVG</sequence>
<dbReference type="PANTHER" id="PTHR38011">
    <property type="entry name" value="DIHYDROFOLATE REDUCTASE FAMILY PROTEIN (AFU_ORTHOLOGUE AFUA_8G06820)"/>
    <property type="match status" value="1"/>
</dbReference>
<name>A0ABV5I8J3_9ACTN</name>
<evidence type="ECO:0000259" key="1">
    <source>
        <dbReference type="Pfam" id="PF01872"/>
    </source>
</evidence>
<keyword evidence="3" id="KW-1185">Reference proteome</keyword>
<evidence type="ECO:0000313" key="3">
    <source>
        <dbReference type="Proteomes" id="UP001589647"/>
    </source>
</evidence>
<proteinExistence type="predicted"/>
<dbReference type="EMBL" id="JBHMEI010000001">
    <property type="protein sequence ID" value="MFB9200099.1"/>
    <property type="molecule type" value="Genomic_DNA"/>
</dbReference>
<comment type="caution">
    <text evidence="2">The sequence shown here is derived from an EMBL/GenBank/DDBJ whole genome shotgun (WGS) entry which is preliminary data.</text>
</comment>
<dbReference type="PANTHER" id="PTHR38011:SF11">
    <property type="entry name" value="2,5-DIAMINO-6-RIBOSYLAMINO-4(3H)-PYRIMIDINONE 5'-PHOSPHATE REDUCTASE"/>
    <property type="match status" value="1"/>
</dbReference>
<protein>
    <submittedName>
        <fullName evidence="2">Dihydrofolate reductase family protein</fullName>
    </submittedName>
</protein>
<feature type="domain" description="Bacterial bifunctional deaminase-reductase C-terminal" evidence="1">
    <location>
        <begin position="2"/>
        <end position="175"/>
    </location>
</feature>
<dbReference type="RefSeq" id="WP_185845225.1">
    <property type="nucleotide sequence ID" value="NZ_BMRC01000001.1"/>
</dbReference>
<reference evidence="2 3" key="1">
    <citation type="submission" date="2024-09" db="EMBL/GenBank/DDBJ databases">
        <authorList>
            <person name="Sun Q."/>
            <person name="Mori K."/>
        </authorList>
    </citation>
    <scope>NUCLEOTIDE SEQUENCE [LARGE SCALE GENOMIC DNA]</scope>
    <source>
        <strain evidence="2 3">CCM 3426</strain>
    </source>
</reference>
<accession>A0ABV5I8J3</accession>
<dbReference type="SUPFAM" id="SSF53597">
    <property type="entry name" value="Dihydrofolate reductase-like"/>
    <property type="match status" value="1"/>
</dbReference>
<organism evidence="2 3">
    <name type="scientific">Nonomuraea spiralis</name>
    <dbReference type="NCBI Taxonomy" id="46182"/>
    <lineage>
        <taxon>Bacteria</taxon>
        <taxon>Bacillati</taxon>
        <taxon>Actinomycetota</taxon>
        <taxon>Actinomycetes</taxon>
        <taxon>Streptosporangiales</taxon>
        <taxon>Streptosporangiaceae</taxon>
        <taxon>Nonomuraea</taxon>
    </lineage>
</organism>
<dbReference type="Pfam" id="PF01872">
    <property type="entry name" value="RibD_C"/>
    <property type="match status" value="1"/>
</dbReference>
<evidence type="ECO:0000313" key="2">
    <source>
        <dbReference type="EMBL" id="MFB9200099.1"/>
    </source>
</evidence>
<dbReference type="InterPro" id="IPR024072">
    <property type="entry name" value="DHFR-like_dom_sf"/>
</dbReference>
<dbReference type="InterPro" id="IPR050765">
    <property type="entry name" value="Riboflavin_Biosynth_HTPR"/>
</dbReference>
<gene>
    <name evidence="2" type="ORF">ACFFV7_02745</name>
</gene>
<dbReference type="Proteomes" id="UP001589647">
    <property type="component" value="Unassembled WGS sequence"/>
</dbReference>